<reference evidence="3" key="1">
    <citation type="submission" date="2017-10" db="EMBL/GenBank/DDBJ databases">
        <authorList>
            <person name="Gaisin V.A."/>
            <person name="Rysina M.S."/>
            <person name="Grouzdev D.S."/>
        </authorList>
    </citation>
    <scope>NUCLEOTIDE SEQUENCE [LARGE SCALE GENOMIC DNA]</scope>
    <source>
        <strain evidence="3">V1</strain>
    </source>
</reference>
<comment type="caution">
    <text evidence="2">The sequence shown here is derived from an EMBL/GenBank/DDBJ whole genome shotgun (WGS) entry which is preliminary data.</text>
</comment>
<gene>
    <name evidence="2" type="ORF">CR164_06365</name>
</gene>
<name>A0A317T981_9CHLB</name>
<proteinExistence type="predicted"/>
<dbReference type="InterPro" id="IPR022516">
    <property type="entry name" value="CHP03798_Ocin"/>
</dbReference>
<dbReference type="Proteomes" id="UP000246278">
    <property type="component" value="Unassembled WGS sequence"/>
</dbReference>
<sequence>MSLDQAKAAINKIKTDNAFREEIMAVSDVGKRVELLNKRGFQCTMAEIEHLTTPDLGFDLKCGEMVMPLTCPDVKT</sequence>
<dbReference type="NCBIfam" id="TIGR03798">
    <property type="entry name" value="leader_Nif11"/>
    <property type="match status" value="1"/>
</dbReference>
<dbReference type="Pfam" id="PF07862">
    <property type="entry name" value="Nif11"/>
    <property type="match status" value="1"/>
</dbReference>
<dbReference type="EMBL" id="PDNZ01000004">
    <property type="protein sequence ID" value="PWW81976.1"/>
    <property type="molecule type" value="Genomic_DNA"/>
</dbReference>
<dbReference type="OrthoDB" id="598493at2"/>
<organism evidence="2 3">
    <name type="scientific">Prosthecochloris marina</name>
    <dbReference type="NCBI Taxonomy" id="2017681"/>
    <lineage>
        <taxon>Bacteria</taxon>
        <taxon>Pseudomonadati</taxon>
        <taxon>Chlorobiota</taxon>
        <taxon>Chlorobiia</taxon>
        <taxon>Chlorobiales</taxon>
        <taxon>Chlorobiaceae</taxon>
        <taxon>Prosthecochloris</taxon>
    </lineage>
</organism>
<keyword evidence="3" id="KW-1185">Reference proteome</keyword>
<dbReference type="AlphaFoldDB" id="A0A317T981"/>
<accession>A0A317T981</accession>
<dbReference type="InterPro" id="IPR012903">
    <property type="entry name" value="Nif11"/>
</dbReference>
<evidence type="ECO:0000313" key="2">
    <source>
        <dbReference type="EMBL" id="PWW81976.1"/>
    </source>
</evidence>
<evidence type="ECO:0000313" key="3">
    <source>
        <dbReference type="Proteomes" id="UP000246278"/>
    </source>
</evidence>
<dbReference type="RefSeq" id="WP_110023108.1">
    <property type="nucleotide sequence ID" value="NZ_PDNZ01000004.1"/>
</dbReference>
<evidence type="ECO:0000259" key="1">
    <source>
        <dbReference type="Pfam" id="PF07862"/>
    </source>
</evidence>
<protein>
    <submittedName>
        <fullName evidence="2">Nif11-like leader peptide family natural product</fullName>
    </submittedName>
</protein>
<feature type="domain" description="Nif11" evidence="1">
    <location>
        <begin position="1"/>
        <end position="47"/>
    </location>
</feature>